<accession>A0A4Q0QEL2</accession>
<organism evidence="1 2">
    <name type="scientific">Bradyrhizobium zhanjiangense</name>
    <dbReference type="NCBI Taxonomy" id="1325107"/>
    <lineage>
        <taxon>Bacteria</taxon>
        <taxon>Pseudomonadati</taxon>
        <taxon>Pseudomonadota</taxon>
        <taxon>Alphaproteobacteria</taxon>
        <taxon>Hyphomicrobiales</taxon>
        <taxon>Nitrobacteraceae</taxon>
        <taxon>Bradyrhizobium</taxon>
    </lineage>
</organism>
<proteinExistence type="predicted"/>
<evidence type="ECO:0000313" key="1">
    <source>
        <dbReference type="EMBL" id="RXG88724.1"/>
    </source>
</evidence>
<dbReference type="EMBL" id="RKMK01000035">
    <property type="protein sequence ID" value="RXG88724.1"/>
    <property type="molecule type" value="Genomic_DNA"/>
</dbReference>
<dbReference type="AlphaFoldDB" id="A0A4Q0QEL2"/>
<dbReference type="RefSeq" id="WP_128956676.1">
    <property type="nucleotide sequence ID" value="NZ_RKMK01000035.1"/>
</dbReference>
<protein>
    <submittedName>
        <fullName evidence="1">Uncharacterized protein</fullName>
    </submittedName>
</protein>
<sequence length="61" mass="7029">MPDDEMDFVARLVTAKIERVKAGTERAREQLQESYQRLALSEKVLQIPIPKVWHPEPPDDG</sequence>
<dbReference type="Proteomes" id="UP000290174">
    <property type="component" value="Unassembled WGS sequence"/>
</dbReference>
<reference evidence="1 2" key="1">
    <citation type="submission" date="2018-11" db="EMBL/GenBank/DDBJ databases">
        <title>Bradyrhizobium sp. nov., isolated from effective nodules of peanut in China.</title>
        <authorList>
            <person name="Li Y."/>
        </authorList>
    </citation>
    <scope>NUCLEOTIDE SEQUENCE [LARGE SCALE GENOMIC DNA]</scope>
    <source>
        <strain evidence="1 2">CCBAU 51770</strain>
    </source>
</reference>
<name>A0A4Q0QEL2_9BRAD</name>
<gene>
    <name evidence="1" type="ORF">EAS61_29085</name>
</gene>
<evidence type="ECO:0000313" key="2">
    <source>
        <dbReference type="Proteomes" id="UP000290174"/>
    </source>
</evidence>
<comment type="caution">
    <text evidence="1">The sequence shown here is derived from an EMBL/GenBank/DDBJ whole genome shotgun (WGS) entry which is preliminary data.</text>
</comment>